<protein>
    <recommendedName>
        <fullName evidence="3">Reverse transcriptase Ty1/copia-type domain-containing protein</fullName>
    </recommendedName>
</protein>
<dbReference type="AlphaFoldDB" id="A0AAD8TCW3"/>
<evidence type="ECO:0000313" key="4">
    <source>
        <dbReference type="EMBL" id="KAK1680215.1"/>
    </source>
</evidence>
<evidence type="ECO:0000259" key="3">
    <source>
        <dbReference type="Pfam" id="PF07727"/>
    </source>
</evidence>
<proteinExistence type="predicted"/>
<dbReference type="GO" id="GO:0070260">
    <property type="term" value="F:5'-tyrosyl-DNA phosphodiesterase activity"/>
    <property type="evidence" value="ECO:0007669"/>
    <property type="project" value="TreeGrafter"/>
</dbReference>
<dbReference type="PANTHER" id="PTHR15822">
    <property type="entry name" value="TRAF AND TNF RECEPTOR-ASSOCIATED PROTEIN"/>
    <property type="match status" value="1"/>
</dbReference>
<dbReference type="GO" id="GO:0006302">
    <property type="term" value="P:double-strand break repair"/>
    <property type="evidence" value="ECO:0007669"/>
    <property type="project" value="TreeGrafter"/>
</dbReference>
<dbReference type="PANTHER" id="PTHR15822:SF20">
    <property type="entry name" value="ENDONUCLEASE_EXONUCLEASE_PHOSPHATASE DOMAIN-CONTAINING PROTEIN"/>
    <property type="match status" value="1"/>
</dbReference>
<dbReference type="Pfam" id="PF07727">
    <property type="entry name" value="RVT_2"/>
    <property type="match status" value="1"/>
</dbReference>
<dbReference type="GO" id="GO:0005737">
    <property type="term" value="C:cytoplasm"/>
    <property type="evidence" value="ECO:0007669"/>
    <property type="project" value="TreeGrafter"/>
</dbReference>
<dbReference type="InterPro" id="IPR036691">
    <property type="entry name" value="Endo/exonu/phosph_ase_sf"/>
</dbReference>
<dbReference type="Gene3D" id="3.60.10.10">
    <property type="entry name" value="Endonuclease/exonuclease/phosphatase"/>
    <property type="match status" value="1"/>
</dbReference>
<gene>
    <name evidence="4" type="ORF">QYE76_041063</name>
</gene>
<organism evidence="4 5">
    <name type="scientific">Lolium multiflorum</name>
    <name type="common">Italian ryegrass</name>
    <name type="synonym">Lolium perenne subsp. multiflorum</name>
    <dbReference type="NCBI Taxonomy" id="4521"/>
    <lineage>
        <taxon>Eukaryota</taxon>
        <taxon>Viridiplantae</taxon>
        <taxon>Streptophyta</taxon>
        <taxon>Embryophyta</taxon>
        <taxon>Tracheophyta</taxon>
        <taxon>Spermatophyta</taxon>
        <taxon>Magnoliopsida</taxon>
        <taxon>Liliopsida</taxon>
        <taxon>Poales</taxon>
        <taxon>Poaceae</taxon>
        <taxon>BOP clade</taxon>
        <taxon>Pooideae</taxon>
        <taxon>Poodae</taxon>
        <taxon>Poeae</taxon>
        <taxon>Poeae Chloroplast Group 2 (Poeae type)</taxon>
        <taxon>Loliodinae</taxon>
        <taxon>Loliinae</taxon>
        <taxon>Lolium</taxon>
    </lineage>
</organism>
<dbReference type="InterPro" id="IPR043502">
    <property type="entry name" value="DNA/RNA_pol_sf"/>
</dbReference>
<comment type="caution">
    <text evidence="4">The sequence shown here is derived from an EMBL/GenBank/DDBJ whole genome shotgun (WGS) entry which is preliminary data.</text>
</comment>
<feature type="domain" description="Reverse transcriptase Ty1/copia-type" evidence="3">
    <location>
        <begin position="34"/>
        <end position="276"/>
    </location>
</feature>
<evidence type="ECO:0000256" key="1">
    <source>
        <dbReference type="ARBA" id="ARBA00022801"/>
    </source>
</evidence>
<accession>A0AAD8TCW3</accession>
<dbReference type="EMBL" id="JAUUTY010000002">
    <property type="protein sequence ID" value="KAK1680215.1"/>
    <property type="molecule type" value="Genomic_DNA"/>
</dbReference>
<dbReference type="InterPro" id="IPR051547">
    <property type="entry name" value="TDP2-like"/>
</dbReference>
<evidence type="ECO:0000313" key="5">
    <source>
        <dbReference type="Proteomes" id="UP001231189"/>
    </source>
</evidence>
<keyword evidence="5" id="KW-1185">Reference proteome</keyword>
<keyword evidence="1" id="KW-0378">Hydrolase</keyword>
<dbReference type="Proteomes" id="UP001231189">
    <property type="component" value="Unassembled WGS sequence"/>
</dbReference>
<dbReference type="SUPFAM" id="SSF56672">
    <property type="entry name" value="DNA/RNA polymerases"/>
    <property type="match status" value="1"/>
</dbReference>
<reference evidence="4" key="1">
    <citation type="submission" date="2023-07" db="EMBL/GenBank/DDBJ databases">
        <title>A chromosome-level genome assembly of Lolium multiflorum.</title>
        <authorList>
            <person name="Chen Y."/>
            <person name="Copetti D."/>
            <person name="Kolliker R."/>
            <person name="Studer B."/>
        </authorList>
    </citation>
    <scope>NUCLEOTIDE SEQUENCE</scope>
    <source>
        <strain evidence="4">02402/16</strain>
        <tissue evidence="4">Leaf</tissue>
    </source>
</reference>
<dbReference type="InterPro" id="IPR013103">
    <property type="entry name" value="RVT_2"/>
</dbReference>
<sequence>MLASTGEPQNLPAALSDPHWRDAMQEEYNALMKNKTWTLVPSSPNKNLIDCKWVYRIKRRADGTIDPYKARLVAKGFEQRYVIDYEDTCSPVVKIATIRIVLSIAVSRGWSLRQLDVKNAFLHGVLEEEVYMKQPPGFEHPDAPHHVCRLDKALYGLKQAPRAWYSRLSAKLQDFGFIPSKADTSLFLYNKSGVTIFVLIYVDDIIVTSSSDRAISVLLQDLNAHSAIKDLGALHFFLGIEVKETADSLLLTQAKYAHDLLAKVGMLDCKPAPTPLSPSEPLSLHEGTLLGPEDSSQYRSIVGALQYLTLTRPDLSFSVNKLSKLAVEEVVYQPPSPPCYLTSPQSSPRSPPRVADTSQTRRAVAGPLPPDLLSNWVYNCTEESRNCYFWEPAIHKMRAATCCLLGTTPSDVRSMHRRCRAALFLEHFDVNGCRNAVLGGDLSWDDDVDGPLPMGNGWVHAWTELRGGEGPGGWTYDAVANPMLSGCKQERKRPDRFVCKLMDFRLESIEMVGLKPIPGVTHCDDKGNELPVLPSHHFGLLLTITSPE</sequence>
<dbReference type="GO" id="GO:0003697">
    <property type="term" value="F:single-stranded DNA binding"/>
    <property type="evidence" value="ECO:0007669"/>
    <property type="project" value="TreeGrafter"/>
</dbReference>
<name>A0AAD8TCW3_LOLMU</name>
<evidence type="ECO:0000256" key="2">
    <source>
        <dbReference type="SAM" id="MobiDB-lite"/>
    </source>
</evidence>
<feature type="region of interest" description="Disordered" evidence="2">
    <location>
        <begin position="338"/>
        <end position="366"/>
    </location>
</feature>